<keyword evidence="3" id="KW-1185">Reference proteome</keyword>
<reference evidence="2" key="2">
    <citation type="submission" date="2013-07" db="EMBL/GenBank/DDBJ databases">
        <authorList>
            <consortium name="The Broad Institute Genome Sequencing Platform"/>
            <person name="Cuomo C."/>
            <person name="Litvintseva A."/>
            <person name="Chen Y."/>
            <person name="Heitman J."/>
            <person name="Sun S."/>
            <person name="Springer D."/>
            <person name="Dromer F."/>
            <person name="Young S.K."/>
            <person name="Zeng Q."/>
            <person name="Gargeya S."/>
            <person name="Fitzgerald M."/>
            <person name="Abouelleil A."/>
            <person name="Alvarado L."/>
            <person name="Berlin A.M."/>
            <person name="Chapman S.B."/>
            <person name="Dewar J."/>
            <person name="Goldberg J."/>
            <person name="Griggs A."/>
            <person name="Gujja S."/>
            <person name="Hansen M."/>
            <person name="Howarth C."/>
            <person name="Imamovic A."/>
            <person name="Larimer J."/>
            <person name="McCowan C."/>
            <person name="Murphy C."/>
            <person name="Pearson M."/>
            <person name="Priest M."/>
            <person name="Roberts A."/>
            <person name="Saif S."/>
            <person name="Shea T."/>
            <person name="Sykes S."/>
            <person name="Wortman J."/>
            <person name="Nusbaum C."/>
            <person name="Birren B."/>
        </authorList>
    </citation>
    <scope>NUCLEOTIDE SEQUENCE</scope>
    <source>
        <strain evidence="2">CBS 10737</strain>
    </source>
</reference>
<dbReference type="EMBL" id="CP144528">
    <property type="protein sequence ID" value="WWC73308.1"/>
    <property type="molecule type" value="Genomic_DNA"/>
</dbReference>
<sequence length="420" mass="49326">MFRNFGRLPKRHKYHNSNEEGMELPISIEDEIYELESNVPLHKMIFELDGESNQKQQKQKKQVQTCRNDSIFNSNSENVYELDGNEDNMKYSLTSEEMSQPSRRERTVELMGDLPEHFQREKGLGNENEGLNNDLLSDYEYMKFNTENNLSDYCQKKEGSMLNDKYNKKKEHDKYFNSYEPYSSVKDEELNLNSNLYFINNGNPSCNNLTIETTKSKEVPEIFPKVHNSQNRYIPFQTYRPHSTYTPNQTYPYHPLNQNFINSNDNQYIPPNHKFLRYKDEYKIPLNDDNDKSTAKSTEYWISPNSEIQSNIINDIKIPSSYNLNNSYIYPISPGISNSSNSNQLEEFRKIAITNSNNLSNFESDYIISHEYSSIQRLRRQSISLDLNISIQVDNSKRFDECVDILSKSLSEINGIMNER</sequence>
<dbReference type="KEGG" id="kpin:30173549"/>
<reference evidence="1" key="3">
    <citation type="submission" date="2016-07" db="EMBL/GenBank/DDBJ databases">
        <title>Evolution of pathogenesis and genome organization in the Tremellales.</title>
        <authorList>
            <person name="Cuomo C."/>
            <person name="Litvintseva A."/>
            <person name="Heitman J."/>
            <person name="Chen Y."/>
            <person name="Sun S."/>
            <person name="Springer D."/>
            <person name="Dromer F."/>
            <person name="Young S."/>
            <person name="Zeng Q."/>
            <person name="Chapman S."/>
            <person name="Gujja S."/>
            <person name="Saif S."/>
            <person name="Birren B."/>
        </authorList>
    </citation>
    <scope>NUCLEOTIDE SEQUENCE</scope>
    <source>
        <strain evidence="1">CBS 10737</strain>
    </source>
</reference>
<dbReference type="RefSeq" id="XP_019009622.1">
    <property type="nucleotide sequence ID" value="XM_019156904.1"/>
</dbReference>
<evidence type="ECO:0000313" key="3">
    <source>
        <dbReference type="Proteomes" id="UP000094020"/>
    </source>
</evidence>
<gene>
    <name evidence="1" type="ORF">I206_05180</name>
    <name evidence="2" type="ORF">I206_107275</name>
</gene>
<name>A0A1B9HYP4_9TREE</name>
<accession>A0A1B9HYP4</accession>
<dbReference type="EMBL" id="KI894013">
    <property type="protein sequence ID" value="OCF48403.1"/>
    <property type="molecule type" value="Genomic_DNA"/>
</dbReference>
<dbReference type="AlphaFoldDB" id="A0A1B9HYP4"/>
<reference evidence="2" key="4">
    <citation type="submission" date="2024-02" db="EMBL/GenBank/DDBJ databases">
        <title>Comparative genomics of Cryptococcus and Kwoniella reveals pathogenesis evolution and contrasting modes of karyotype evolution via chromosome fusion or intercentromeric recombination.</title>
        <authorList>
            <person name="Coelho M.A."/>
            <person name="David-Palma M."/>
            <person name="Shea T."/>
            <person name="Bowers K."/>
            <person name="McGinley-Smith S."/>
            <person name="Mohammad A.W."/>
            <person name="Gnirke A."/>
            <person name="Yurkov A.M."/>
            <person name="Nowrousian M."/>
            <person name="Sun S."/>
            <person name="Cuomo C.A."/>
            <person name="Heitman J."/>
        </authorList>
    </citation>
    <scope>NUCLEOTIDE SEQUENCE</scope>
    <source>
        <strain evidence="2">CBS 10737</strain>
    </source>
</reference>
<evidence type="ECO:0000313" key="1">
    <source>
        <dbReference type="EMBL" id="OCF48403.1"/>
    </source>
</evidence>
<evidence type="ECO:0000313" key="2">
    <source>
        <dbReference type="EMBL" id="WWC73308.1"/>
    </source>
</evidence>
<dbReference type="GeneID" id="30173549"/>
<organism evidence="1">
    <name type="scientific">Kwoniella pini CBS 10737</name>
    <dbReference type="NCBI Taxonomy" id="1296096"/>
    <lineage>
        <taxon>Eukaryota</taxon>
        <taxon>Fungi</taxon>
        <taxon>Dikarya</taxon>
        <taxon>Basidiomycota</taxon>
        <taxon>Agaricomycotina</taxon>
        <taxon>Tremellomycetes</taxon>
        <taxon>Tremellales</taxon>
        <taxon>Cryptococcaceae</taxon>
        <taxon>Kwoniella</taxon>
    </lineage>
</organism>
<reference evidence="1" key="1">
    <citation type="submission" date="2013-07" db="EMBL/GenBank/DDBJ databases">
        <title>The Genome Sequence of Cryptococcus pinus CBS10737.</title>
        <authorList>
            <consortium name="The Broad Institute Genome Sequencing Platform"/>
            <person name="Cuomo C."/>
            <person name="Litvintseva A."/>
            <person name="Chen Y."/>
            <person name="Heitman J."/>
            <person name="Sun S."/>
            <person name="Springer D."/>
            <person name="Dromer F."/>
            <person name="Young S.K."/>
            <person name="Zeng Q."/>
            <person name="Gargeya S."/>
            <person name="Fitzgerald M."/>
            <person name="Abouelleil A."/>
            <person name="Alvarado L."/>
            <person name="Berlin A.M."/>
            <person name="Chapman S.B."/>
            <person name="Dewar J."/>
            <person name="Goldberg J."/>
            <person name="Griggs A."/>
            <person name="Gujja S."/>
            <person name="Hansen M."/>
            <person name="Howarth C."/>
            <person name="Imamovic A."/>
            <person name="Larimer J."/>
            <person name="McCowan C."/>
            <person name="Murphy C."/>
            <person name="Pearson M."/>
            <person name="Priest M."/>
            <person name="Roberts A."/>
            <person name="Saif S."/>
            <person name="Shea T."/>
            <person name="Sykes S."/>
            <person name="Wortman J."/>
            <person name="Nusbaum C."/>
            <person name="Birren B."/>
        </authorList>
    </citation>
    <scope>NUCLEOTIDE SEQUENCE [LARGE SCALE GENOMIC DNA]</scope>
    <source>
        <strain evidence="1">CBS 10737</strain>
    </source>
</reference>
<proteinExistence type="predicted"/>
<dbReference type="Proteomes" id="UP000094020">
    <property type="component" value="Chromosome 10"/>
</dbReference>
<protein>
    <submittedName>
        <fullName evidence="1">Uncharacterized protein</fullName>
    </submittedName>
</protein>